<dbReference type="SUPFAM" id="SSF81296">
    <property type="entry name" value="E set domains"/>
    <property type="match status" value="1"/>
</dbReference>
<keyword evidence="5 11" id="KW-0851">Voltage-gated channel</keyword>
<dbReference type="GO" id="GO:0005886">
    <property type="term" value="C:plasma membrane"/>
    <property type="evidence" value="ECO:0007669"/>
    <property type="project" value="TreeGrafter"/>
</dbReference>
<evidence type="ECO:0000256" key="13">
    <source>
        <dbReference type="SAM" id="Phobius"/>
    </source>
</evidence>
<organism evidence="16">
    <name type="scientific">Anoplophora glabripennis</name>
    <name type="common">Asian longhorn beetle</name>
    <name type="synonym">Anoplophora nobilis</name>
    <dbReference type="NCBI Taxonomy" id="217634"/>
    <lineage>
        <taxon>Eukaryota</taxon>
        <taxon>Metazoa</taxon>
        <taxon>Ecdysozoa</taxon>
        <taxon>Arthropoda</taxon>
        <taxon>Hexapoda</taxon>
        <taxon>Insecta</taxon>
        <taxon>Pterygota</taxon>
        <taxon>Neoptera</taxon>
        <taxon>Endopterygota</taxon>
        <taxon>Coleoptera</taxon>
        <taxon>Polyphaga</taxon>
        <taxon>Cucujiformia</taxon>
        <taxon>Chrysomeloidea</taxon>
        <taxon>Cerambycidae</taxon>
        <taxon>Lamiinae</taxon>
        <taxon>Lamiini</taxon>
        <taxon>Anoplophora</taxon>
    </lineage>
</organism>
<evidence type="ECO:0000256" key="11">
    <source>
        <dbReference type="RuleBase" id="RU003822"/>
    </source>
</evidence>
<protein>
    <submittedName>
        <fullName evidence="16">G protein-activated inward rectifier potassium channel 4</fullName>
    </submittedName>
</protein>
<keyword evidence="10 11" id="KW-0407">Ion channel</keyword>
<gene>
    <name evidence="16" type="primary">IRK5</name>
</gene>
<evidence type="ECO:0000256" key="2">
    <source>
        <dbReference type="ARBA" id="ARBA00022448"/>
    </source>
</evidence>
<keyword evidence="2 11" id="KW-0813">Transport</keyword>
<dbReference type="InterPro" id="IPR013518">
    <property type="entry name" value="K_chnl_inward-rec_Kir_cyto"/>
</dbReference>
<evidence type="ECO:0000259" key="14">
    <source>
        <dbReference type="Pfam" id="PF01007"/>
    </source>
</evidence>
<dbReference type="InterPro" id="IPR014756">
    <property type="entry name" value="Ig_E-set"/>
</dbReference>
<name>V5GT51_ANOGL</name>
<dbReference type="InterPro" id="IPR040445">
    <property type="entry name" value="Kir_TM"/>
</dbReference>
<evidence type="ECO:0000256" key="3">
    <source>
        <dbReference type="ARBA" id="ARBA00022538"/>
    </source>
</evidence>
<keyword evidence="4 11" id="KW-0812">Transmembrane</keyword>
<evidence type="ECO:0000259" key="15">
    <source>
        <dbReference type="Pfam" id="PF17655"/>
    </source>
</evidence>
<dbReference type="GO" id="GO:1990573">
    <property type="term" value="P:potassium ion import across plasma membrane"/>
    <property type="evidence" value="ECO:0007669"/>
    <property type="project" value="TreeGrafter"/>
</dbReference>
<evidence type="ECO:0000256" key="4">
    <source>
        <dbReference type="ARBA" id="ARBA00022692"/>
    </source>
</evidence>
<dbReference type="PANTHER" id="PTHR11767:SF115">
    <property type="entry name" value="INWARDLY RECTIFYING POTASSIUM CHANNEL 3, ISOFORM D"/>
    <property type="match status" value="1"/>
</dbReference>
<feature type="domain" description="Potassium channel inwardly rectifying transmembrane" evidence="14">
    <location>
        <begin position="54"/>
        <end position="188"/>
    </location>
</feature>
<comment type="subcellular location">
    <subcellularLocation>
        <location evidence="1 11">Membrane</location>
        <topology evidence="1 11">Multi-pass membrane protein</topology>
    </subcellularLocation>
</comment>
<evidence type="ECO:0000256" key="10">
    <source>
        <dbReference type="ARBA" id="ARBA00023303"/>
    </source>
</evidence>
<comment type="similarity">
    <text evidence="11">Belongs to the inward rectifier-type potassium channel (TC 1.A.2.1) family.</text>
</comment>
<feature type="domain" description="Inward rectifier potassium channel C-terminal" evidence="15">
    <location>
        <begin position="198"/>
        <end position="357"/>
    </location>
</feature>
<evidence type="ECO:0000256" key="5">
    <source>
        <dbReference type="ARBA" id="ARBA00022882"/>
    </source>
</evidence>
<dbReference type="PRINTS" id="PR01320">
    <property type="entry name" value="KIRCHANNEL"/>
</dbReference>
<evidence type="ECO:0000313" key="16">
    <source>
        <dbReference type="EMBL" id="JAB64822.1"/>
    </source>
</evidence>
<dbReference type="GO" id="GO:0005242">
    <property type="term" value="F:inward rectifier potassium channel activity"/>
    <property type="evidence" value="ECO:0007669"/>
    <property type="project" value="InterPro"/>
</dbReference>
<keyword evidence="6 11" id="KW-0630">Potassium</keyword>
<dbReference type="PANTHER" id="PTHR11767">
    <property type="entry name" value="INWARD RECTIFIER POTASSIUM CHANNEL"/>
    <property type="match status" value="1"/>
</dbReference>
<evidence type="ECO:0000256" key="6">
    <source>
        <dbReference type="ARBA" id="ARBA00022958"/>
    </source>
</evidence>
<dbReference type="InterPro" id="IPR016449">
    <property type="entry name" value="K_chnl_inward-rec_Kir"/>
</dbReference>
<dbReference type="AlphaFoldDB" id="V5GT51"/>
<dbReference type="Pfam" id="PF01007">
    <property type="entry name" value="IRK"/>
    <property type="match status" value="1"/>
</dbReference>
<dbReference type="EMBL" id="GALX01003644">
    <property type="protein sequence ID" value="JAB64822.1"/>
    <property type="molecule type" value="Transcribed_RNA"/>
</dbReference>
<dbReference type="GO" id="GO:0034702">
    <property type="term" value="C:monoatomic ion channel complex"/>
    <property type="evidence" value="ECO:0007669"/>
    <property type="project" value="UniProtKB-KW"/>
</dbReference>
<keyword evidence="9 13" id="KW-0472">Membrane</keyword>
<feature type="transmembrane region" description="Helical" evidence="13">
    <location>
        <begin position="90"/>
        <end position="113"/>
    </location>
</feature>
<evidence type="ECO:0000256" key="9">
    <source>
        <dbReference type="ARBA" id="ARBA00023136"/>
    </source>
</evidence>
<dbReference type="InterPro" id="IPR041647">
    <property type="entry name" value="IRK_C"/>
</dbReference>
<sequence>MPKGADDITVDNSTESAKNGEFYPFYVYRKNSRRRSSVQSLLHRRNCRLVKRLVRKSGKSAILRNTENSQHTFRYMRDFTNTLIEGSWKLILLIVCIAFNLTWLIFAGLWMIVSSESMDVDGEPCLEGIDGFAGYLLFSVETQSTIGYGNRYINGYCPEAVFLMCIQIIVGVIICGSVICIVYMKMIGPQKVHSMACFSKIAVVHQRDGEMCLIFRVRDSANKYECLTTMSAYLVQKKRGELFLKSIKLEPAGILIWPVEIVHRINDNSPFWDLSAKDLILKRFEIIVIMDGTSLATSHTSRTTTSYLSREIKWGHKFKPCTLFDKKKDKYIVDHSLFNKTEEFDTPLCSAQKLREMYDEIVSLAAPKLYLSPSTSKYSSPMFNSLKISQPWPEEEEETVSGSVVTTSAIVHVSKERGEKKKESDKKIVRNVPSSSSSEEDVAFEDLSVEDLTEENIKSHSNLVGKTKNMLHSLQSFVLQDNSKRLHLNGGERKFNETSF</sequence>
<feature type="compositionally biased region" description="Basic and acidic residues" evidence="12">
    <location>
        <begin position="414"/>
        <end position="428"/>
    </location>
</feature>
<evidence type="ECO:0000256" key="8">
    <source>
        <dbReference type="ARBA" id="ARBA00023065"/>
    </source>
</evidence>
<evidence type="ECO:0000256" key="12">
    <source>
        <dbReference type="SAM" id="MobiDB-lite"/>
    </source>
</evidence>
<reference evidence="16" key="1">
    <citation type="submission" date="2013-07" db="EMBL/GenBank/DDBJ databases">
        <title>Midgut Transcriptome Profiling of Anoplphora glabripennis, a Lignocellulose Degrading, Wood-Boring Cerambycid.</title>
        <authorList>
            <person name="Scully E.D."/>
            <person name="Hoover K."/>
            <person name="Carlson J.E."/>
            <person name="Tien M."/>
            <person name="Geib S.M."/>
        </authorList>
    </citation>
    <scope>NUCLEOTIDE SEQUENCE</scope>
</reference>
<dbReference type="Gene3D" id="1.10.287.70">
    <property type="match status" value="1"/>
</dbReference>
<feature type="region of interest" description="Disordered" evidence="12">
    <location>
        <begin position="414"/>
        <end position="435"/>
    </location>
</feature>
<evidence type="ECO:0000256" key="7">
    <source>
        <dbReference type="ARBA" id="ARBA00022989"/>
    </source>
</evidence>
<dbReference type="GO" id="GO:0034765">
    <property type="term" value="P:regulation of monoatomic ion transmembrane transport"/>
    <property type="evidence" value="ECO:0007669"/>
    <property type="project" value="TreeGrafter"/>
</dbReference>
<evidence type="ECO:0000256" key="1">
    <source>
        <dbReference type="ARBA" id="ARBA00004141"/>
    </source>
</evidence>
<dbReference type="Gene3D" id="2.60.40.1400">
    <property type="entry name" value="G protein-activated inward rectifier potassium channel 1"/>
    <property type="match status" value="1"/>
</dbReference>
<proteinExistence type="inferred from homology"/>
<keyword evidence="7 13" id="KW-1133">Transmembrane helix</keyword>
<feature type="transmembrane region" description="Helical" evidence="13">
    <location>
        <begin position="160"/>
        <end position="184"/>
    </location>
</feature>
<keyword evidence="8 11" id="KW-0406">Ion transport</keyword>
<accession>V5GT51</accession>
<keyword evidence="3 11" id="KW-0633">Potassium transport</keyword>
<dbReference type="SUPFAM" id="SSF81324">
    <property type="entry name" value="Voltage-gated potassium channels"/>
    <property type="match status" value="1"/>
</dbReference>
<dbReference type="Pfam" id="PF17655">
    <property type="entry name" value="IRK_C"/>
    <property type="match status" value="1"/>
</dbReference>